<dbReference type="Pfam" id="PF00015">
    <property type="entry name" value="MCPsignal"/>
    <property type="match status" value="1"/>
</dbReference>
<name>A0A2S6IE38_9ACTN</name>
<protein>
    <submittedName>
        <fullName evidence="4">Methyl-accepting chemotaxis protein</fullName>
    </submittedName>
</protein>
<dbReference type="GO" id="GO:0035438">
    <property type="term" value="F:cyclic-di-GMP binding"/>
    <property type="evidence" value="ECO:0007669"/>
    <property type="project" value="InterPro"/>
</dbReference>
<keyword evidence="5" id="KW-1185">Reference proteome</keyword>
<dbReference type="SUPFAM" id="SSF58104">
    <property type="entry name" value="Methyl-accepting chemotaxis protein (MCP) signaling domain"/>
    <property type="match status" value="1"/>
</dbReference>
<comment type="caution">
    <text evidence="4">The sequence shown here is derived from an EMBL/GenBank/DDBJ whole genome shotgun (WGS) entry which is preliminary data.</text>
</comment>
<evidence type="ECO:0000313" key="4">
    <source>
        <dbReference type="EMBL" id="PPK92482.1"/>
    </source>
</evidence>
<dbReference type="OrthoDB" id="3285468at2"/>
<dbReference type="GO" id="GO:0007165">
    <property type="term" value="P:signal transduction"/>
    <property type="evidence" value="ECO:0007669"/>
    <property type="project" value="UniProtKB-KW"/>
</dbReference>
<dbReference type="PANTHER" id="PTHR32089:SF112">
    <property type="entry name" value="LYSOZYME-LIKE PROTEIN-RELATED"/>
    <property type="match status" value="1"/>
</dbReference>
<dbReference type="Proteomes" id="UP000239485">
    <property type="component" value="Unassembled WGS sequence"/>
</dbReference>
<dbReference type="InterPro" id="IPR009875">
    <property type="entry name" value="PilZ_domain"/>
</dbReference>
<dbReference type="SMART" id="SM00283">
    <property type="entry name" value="MA"/>
    <property type="match status" value="1"/>
</dbReference>
<dbReference type="EMBL" id="PTJD01000014">
    <property type="protein sequence ID" value="PPK92482.1"/>
    <property type="molecule type" value="Genomic_DNA"/>
</dbReference>
<dbReference type="SUPFAM" id="SSF141371">
    <property type="entry name" value="PilZ domain-like"/>
    <property type="match status" value="1"/>
</dbReference>
<dbReference type="Gene3D" id="2.40.10.220">
    <property type="entry name" value="predicted glycosyltransferase like domains"/>
    <property type="match status" value="1"/>
</dbReference>
<reference evidence="4 5" key="1">
    <citation type="submission" date="2018-02" db="EMBL/GenBank/DDBJ databases">
        <title>Genomic Encyclopedia of Archaeal and Bacterial Type Strains, Phase II (KMG-II): from individual species to whole genera.</title>
        <authorList>
            <person name="Goeker M."/>
        </authorList>
    </citation>
    <scope>NUCLEOTIDE SEQUENCE [LARGE SCALE GENOMIC DNA]</scope>
    <source>
        <strain evidence="4 5">DSM 22857</strain>
    </source>
</reference>
<gene>
    <name evidence="4" type="ORF">CLV92_11483</name>
</gene>
<evidence type="ECO:0000313" key="5">
    <source>
        <dbReference type="Proteomes" id="UP000239485"/>
    </source>
</evidence>
<accession>A0A2S6IE38</accession>
<evidence type="ECO:0000259" key="3">
    <source>
        <dbReference type="PROSITE" id="PS50111"/>
    </source>
</evidence>
<dbReference type="InterPro" id="IPR004089">
    <property type="entry name" value="MCPsignal_dom"/>
</dbReference>
<dbReference type="RefSeq" id="WP_104434734.1">
    <property type="nucleotide sequence ID" value="NZ_PTJD01000014.1"/>
</dbReference>
<sequence length="426" mass="43007">MALPAQPAPGAPSHGVPARLPGAAHDALLVLTAAGAAATTATGADVLLLVAAWAALAAALTVSVRGRRSVGARLAGALSAAAEAGERALAHGQDLESARAAREALAQDMFRVQRDAAQAMRERAELVVTEISGMAVHELSEVVTGVEAVREAAATIDERVTAAETITASVSEEARGTDRVVAALEESLRNVGGMAHMISRVADQTKLLALNATIEAARAGEAGKGFGVVADEVKALAEETARSTDQITQTVGSLGHDAQALAAALVRMSEGVAHVEGATGSLRAIAAEQHALVARLDNALGESIGSLQAMDSLSSRLERRGAQRVAVSGPATVVVGGAPHTVDLLDISATGARCTAPAGVGEGTALQLQVHVQGAPEVSIPSSVVRVLNRDGGKQLALDFTESARSDRTVSDVLGALTSGAQLVGV</sequence>
<dbReference type="PROSITE" id="PS50111">
    <property type="entry name" value="CHEMOTAXIS_TRANSDUC_2"/>
    <property type="match status" value="1"/>
</dbReference>
<keyword evidence="1 2" id="KW-0807">Transducer</keyword>
<proteinExistence type="predicted"/>
<feature type="domain" description="Methyl-accepting transducer" evidence="3">
    <location>
        <begin position="138"/>
        <end position="251"/>
    </location>
</feature>
<dbReference type="Gene3D" id="1.10.287.950">
    <property type="entry name" value="Methyl-accepting chemotaxis protein"/>
    <property type="match status" value="1"/>
</dbReference>
<evidence type="ECO:0000256" key="1">
    <source>
        <dbReference type="ARBA" id="ARBA00023224"/>
    </source>
</evidence>
<dbReference type="AlphaFoldDB" id="A0A2S6IE38"/>
<evidence type="ECO:0000256" key="2">
    <source>
        <dbReference type="PROSITE-ProRule" id="PRU00284"/>
    </source>
</evidence>
<dbReference type="GO" id="GO:0016020">
    <property type="term" value="C:membrane"/>
    <property type="evidence" value="ECO:0007669"/>
    <property type="project" value="InterPro"/>
</dbReference>
<organism evidence="4 5">
    <name type="scientific">Kineococcus xinjiangensis</name>
    <dbReference type="NCBI Taxonomy" id="512762"/>
    <lineage>
        <taxon>Bacteria</taxon>
        <taxon>Bacillati</taxon>
        <taxon>Actinomycetota</taxon>
        <taxon>Actinomycetes</taxon>
        <taxon>Kineosporiales</taxon>
        <taxon>Kineosporiaceae</taxon>
        <taxon>Kineococcus</taxon>
    </lineage>
</organism>
<dbReference type="PANTHER" id="PTHR32089">
    <property type="entry name" value="METHYL-ACCEPTING CHEMOTAXIS PROTEIN MCPB"/>
    <property type="match status" value="1"/>
</dbReference>
<dbReference type="Pfam" id="PF07238">
    <property type="entry name" value="PilZ"/>
    <property type="match status" value="1"/>
</dbReference>